<dbReference type="InterPro" id="IPR035906">
    <property type="entry name" value="MetI-like_sf"/>
</dbReference>
<keyword evidence="3" id="KW-1003">Cell membrane</keyword>
<dbReference type="PROSITE" id="PS50928">
    <property type="entry name" value="ABC_TM1"/>
    <property type="match status" value="1"/>
</dbReference>
<keyword evidence="2" id="KW-0813">Transport</keyword>
<comment type="subcellular location">
    <subcellularLocation>
        <location evidence="1">Cell membrane</location>
        <topology evidence="1">Multi-pass membrane protein</topology>
    </subcellularLocation>
</comment>
<organism evidence="9">
    <name type="scientific">freshwater metagenome</name>
    <dbReference type="NCBI Taxonomy" id="449393"/>
    <lineage>
        <taxon>unclassified sequences</taxon>
        <taxon>metagenomes</taxon>
        <taxon>ecological metagenomes</taxon>
    </lineage>
</organism>
<accession>A0A6J5YVT3</accession>
<feature type="domain" description="ABC transmembrane type-1" evidence="8">
    <location>
        <begin position="61"/>
        <end position="273"/>
    </location>
</feature>
<evidence type="ECO:0000256" key="4">
    <source>
        <dbReference type="ARBA" id="ARBA00022692"/>
    </source>
</evidence>
<evidence type="ECO:0000256" key="2">
    <source>
        <dbReference type="ARBA" id="ARBA00022448"/>
    </source>
</evidence>
<evidence type="ECO:0000256" key="1">
    <source>
        <dbReference type="ARBA" id="ARBA00004651"/>
    </source>
</evidence>
<feature type="transmembrane region" description="Helical" evidence="7">
    <location>
        <begin position="255"/>
        <end position="276"/>
    </location>
</feature>
<dbReference type="GO" id="GO:0005886">
    <property type="term" value="C:plasma membrane"/>
    <property type="evidence" value="ECO:0007669"/>
    <property type="project" value="UniProtKB-SubCell"/>
</dbReference>
<evidence type="ECO:0000259" key="8">
    <source>
        <dbReference type="PROSITE" id="PS50928"/>
    </source>
</evidence>
<proteinExistence type="predicted"/>
<reference evidence="9" key="1">
    <citation type="submission" date="2020-05" db="EMBL/GenBank/DDBJ databases">
        <authorList>
            <person name="Chiriac C."/>
            <person name="Salcher M."/>
            <person name="Ghai R."/>
            <person name="Kavagutti S V."/>
        </authorList>
    </citation>
    <scope>NUCLEOTIDE SEQUENCE</scope>
</reference>
<evidence type="ECO:0000256" key="5">
    <source>
        <dbReference type="ARBA" id="ARBA00022989"/>
    </source>
</evidence>
<dbReference type="CDD" id="cd06261">
    <property type="entry name" value="TM_PBP2"/>
    <property type="match status" value="1"/>
</dbReference>
<protein>
    <submittedName>
        <fullName evidence="9">Unannotated protein</fullName>
    </submittedName>
</protein>
<sequence length="286" mass="31572">MPYFFVGAATIYLILFTSIPLLRGFWFSFTDSLLLAPTEGKFVGFENYRRYLTDQSFYSSLWTTIVYTFVVVVGAVSLGVISAIAINEKLPGRAIFRSMLTVPWAVPGVSVVLIYNWIYNYDSGVANQAVRALGMGQKGWLIDPSLGMFSVAFASIWKVFPFIMLVVLAALQSVPEELREASKVDGADRFSAFKTVVIPHLMPTIRVASLLMTIWSIRRFEIIYLLTGGGPSGATNTIVINVYKQAFESSELGRAAALGILGLLLSLSVTIVYFAVDRKNAKRDSL</sequence>
<dbReference type="GO" id="GO:0055085">
    <property type="term" value="P:transmembrane transport"/>
    <property type="evidence" value="ECO:0007669"/>
    <property type="project" value="InterPro"/>
</dbReference>
<evidence type="ECO:0000313" key="9">
    <source>
        <dbReference type="EMBL" id="CAB4333088.1"/>
    </source>
</evidence>
<dbReference type="EMBL" id="CAESAB010000008">
    <property type="protein sequence ID" value="CAB4333088.1"/>
    <property type="molecule type" value="Genomic_DNA"/>
</dbReference>
<keyword evidence="4 7" id="KW-0812">Transmembrane</keyword>
<keyword evidence="6 7" id="KW-0472">Membrane</keyword>
<dbReference type="SUPFAM" id="SSF161098">
    <property type="entry name" value="MetI-like"/>
    <property type="match status" value="1"/>
</dbReference>
<dbReference type="Gene3D" id="1.10.3720.10">
    <property type="entry name" value="MetI-like"/>
    <property type="match status" value="1"/>
</dbReference>
<feature type="transmembrane region" description="Helical" evidence="7">
    <location>
        <begin position="148"/>
        <end position="171"/>
    </location>
</feature>
<feature type="transmembrane region" description="Helical" evidence="7">
    <location>
        <begin position="222"/>
        <end position="243"/>
    </location>
</feature>
<feature type="transmembrane region" description="Helical" evidence="7">
    <location>
        <begin position="98"/>
        <end position="118"/>
    </location>
</feature>
<keyword evidence="5 7" id="KW-1133">Transmembrane helix</keyword>
<name>A0A6J5YVT3_9ZZZZ</name>
<dbReference type="InterPro" id="IPR000515">
    <property type="entry name" value="MetI-like"/>
</dbReference>
<evidence type="ECO:0000256" key="6">
    <source>
        <dbReference type="ARBA" id="ARBA00023136"/>
    </source>
</evidence>
<evidence type="ECO:0000256" key="7">
    <source>
        <dbReference type="SAM" id="Phobius"/>
    </source>
</evidence>
<dbReference type="PANTHER" id="PTHR43005:SF1">
    <property type="entry name" value="SPERMIDINE_PUTRESCINE TRANSPORT SYSTEM PERMEASE PROTEIN"/>
    <property type="match status" value="1"/>
</dbReference>
<dbReference type="Pfam" id="PF00528">
    <property type="entry name" value="BPD_transp_1"/>
    <property type="match status" value="1"/>
</dbReference>
<feature type="transmembrane region" description="Helical" evidence="7">
    <location>
        <begin position="65"/>
        <end position="86"/>
    </location>
</feature>
<dbReference type="AlphaFoldDB" id="A0A6J5YVT3"/>
<dbReference type="PANTHER" id="PTHR43005">
    <property type="entry name" value="BLR7065 PROTEIN"/>
    <property type="match status" value="1"/>
</dbReference>
<evidence type="ECO:0000256" key="3">
    <source>
        <dbReference type="ARBA" id="ARBA00022475"/>
    </source>
</evidence>
<gene>
    <name evidence="9" type="ORF">UFOPK3820_00353</name>
</gene>